<dbReference type="GeneID" id="98916470"/>
<dbReference type="EMBL" id="SMCQ01000026">
    <property type="protein sequence ID" value="TCV92523.1"/>
    <property type="molecule type" value="Genomic_DNA"/>
</dbReference>
<accession>A0A4R3YNR1</accession>
<sequence>MFDLEAEMMSVLRESEDHELLETISTAKELFNECVETKKIIPTEESYITISKIFIGAIFIFLVLFLLFIQSKIYPLAAFCFAISLFLIIIAIVFFVVMNVETNCWLDFLDNETIEKINQLIEKHNMKIVDTDEKMFLKKKHKKIIALSHNV</sequence>
<dbReference type="RefSeq" id="WP_066444525.1">
    <property type="nucleotide sequence ID" value="NZ_CAUWFI010000012.1"/>
</dbReference>
<organism evidence="2 3">
    <name type="scientific">Longibaculum muris</name>
    <dbReference type="NCBI Taxonomy" id="1796628"/>
    <lineage>
        <taxon>Bacteria</taxon>
        <taxon>Bacillati</taxon>
        <taxon>Bacillota</taxon>
        <taxon>Erysipelotrichia</taxon>
        <taxon>Erysipelotrichales</taxon>
        <taxon>Coprobacillaceae</taxon>
        <taxon>Longibaculum</taxon>
    </lineage>
</organism>
<evidence type="ECO:0000313" key="2">
    <source>
        <dbReference type="EMBL" id="TCV92523.1"/>
    </source>
</evidence>
<feature type="transmembrane region" description="Helical" evidence="1">
    <location>
        <begin position="47"/>
        <end position="69"/>
    </location>
</feature>
<evidence type="ECO:0000256" key="1">
    <source>
        <dbReference type="SAM" id="Phobius"/>
    </source>
</evidence>
<comment type="caution">
    <text evidence="2">The sequence shown here is derived from an EMBL/GenBank/DDBJ whole genome shotgun (WGS) entry which is preliminary data.</text>
</comment>
<protein>
    <submittedName>
        <fullName evidence="2">Uncharacterized protein</fullName>
    </submittedName>
</protein>
<name>A0A4R3YNR1_9FIRM</name>
<dbReference type="Proteomes" id="UP000295515">
    <property type="component" value="Unassembled WGS sequence"/>
</dbReference>
<keyword evidence="3" id="KW-1185">Reference proteome</keyword>
<dbReference type="AlphaFoldDB" id="A0A4R3YNR1"/>
<keyword evidence="1" id="KW-1133">Transmembrane helix</keyword>
<reference evidence="2 3" key="1">
    <citation type="submission" date="2019-03" db="EMBL/GenBank/DDBJ databases">
        <title>Genomic Encyclopedia of Type Strains, Phase IV (KMG-IV): sequencing the most valuable type-strain genomes for metagenomic binning, comparative biology and taxonomic classification.</title>
        <authorList>
            <person name="Goeker M."/>
        </authorList>
    </citation>
    <scope>NUCLEOTIDE SEQUENCE [LARGE SCALE GENOMIC DNA]</scope>
    <source>
        <strain evidence="2 3">DSM 29487</strain>
    </source>
</reference>
<evidence type="ECO:0000313" key="3">
    <source>
        <dbReference type="Proteomes" id="UP000295515"/>
    </source>
</evidence>
<gene>
    <name evidence="2" type="ORF">EDD60_1266</name>
</gene>
<keyword evidence="1" id="KW-0812">Transmembrane</keyword>
<proteinExistence type="predicted"/>
<keyword evidence="1" id="KW-0472">Membrane</keyword>
<feature type="transmembrane region" description="Helical" evidence="1">
    <location>
        <begin position="76"/>
        <end position="98"/>
    </location>
</feature>